<dbReference type="AlphaFoldDB" id="A0A1D8NAQ6"/>
<name>A0A1D8NAQ6_YARLL</name>
<feature type="region of interest" description="Disordered" evidence="3">
    <location>
        <begin position="1"/>
        <end position="23"/>
    </location>
</feature>
<dbReference type="PANTHER" id="PTHR10972:SF184">
    <property type="entry name" value="OXYSTEROL-BINDING PROTEIN HOMOLOG 4-RELATED"/>
    <property type="match status" value="1"/>
</dbReference>
<dbReference type="Pfam" id="PF01237">
    <property type="entry name" value="Oxysterol_BP"/>
    <property type="match status" value="1"/>
</dbReference>
<dbReference type="SUPFAM" id="SSF144000">
    <property type="entry name" value="Oxysterol-binding protein-like"/>
    <property type="match status" value="1"/>
</dbReference>
<dbReference type="InterPro" id="IPR037239">
    <property type="entry name" value="OSBP_sf"/>
</dbReference>
<dbReference type="KEGG" id="yli:2909265"/>
<sequence>MFVCTTATSSLSPHHDTHEMSSNKASKSQLSAFTSFMTGLASSGGDIASVTAPPFILAPISLVEYTQYWAQSQQLFLDAADDGISGEERILRVLRWFISTLRGQYCSRNESMGTEKKPLNPFLGELFTGKWSVGEGEDFSVLAAEQVSHHPPISAFGIFNDNKGVTAEGYFGFKTSISATTIGVKQFGHTLLHLKNQDVSYLVTLPALHIEGIIYASPYVELEGHSFIQSSDGYKIDLSYSGKGYFSGKKNTFKAKVMKDGAVINTVKGQWSGKSSLYKGDGKEKGDQGVPFFDSMATDQQKLTVKPIEAQDPLETQRAWAPVREAIKEGDYDKIHTEKSKIEQAQRDLRAEEKEKGESWQRKWFTEAISSKEDPTTDAVYRGLLEQLGEEGLFVRDSNWRFSRDGYNSGNVHA</sequence>
<accession>A0A1D8NAQ6</accession>
<dbReference type="FunFam" id="2.40.160.120:FF:000010">
    <property type="entry name" value="Oxysterol-binding protein homolog 4"/>
    <property type="match status" value="1"/>
</dbReference>
<dbReference type="Gene3D" id="2.40.160.120">
    <property type="match status" value="1"/>
</dbReference>
<dbReference type="InterPro" id="IPR000648">
    <property type="entry name" value="Oxysterol-bd"/>
</dbReference>
<evidence type="ECO:0000313" key="4">
    <source>
        <dbReference type="EMBL" id="AOW02712.1"/>
    </source>
</evidence>
<dbReference type="GO" id="GO:0016020">
    <property type="term" value="C:membrane"/>
    <property type="evidence" value="ECO:0007669"/>
    <property type="project" value="TreeGrafter"/>
</dbReference>
<evidence type="ECO:0000313" key="5">
    <source>
        <dbReference type="Proteomes" id="UP000182444"/>
    </source>
</evidence>
<feature type="compositionally biased region" description="Polar residues" evidence="3">
    <location>
        <begin position="1"/>
        <end position="12"/>
    </location>
</feature>
<dbReference type="PANTHER" id="PTHR10972">
    <property type="entry name" value="OXYSTEROL-BINDING PROTEIN-RELATED"/>
    <property type="match status" value="1"/>
</dbReference>
<dbReference type="EMBL" id="CP017555">
    <property type="protein sequence ID" value="AOW02712.1"/>
    <property type="molecule type" value="Genomic_DNA"/>
</dbReference>
<dbReference type="Gene3D" id="1.10.287.2720">
    <property type="match status" value="1"/>
</dbReference>
<protein>
    <recommendedName>
        <fullName evidence="6">Oxysterol-binding protein</fullName>
    </recommendedName>
</protein>
<dbReference type="VEuPathDB" id="FungiDB:YALI1_C16378g"/>
<dbReference type="GO" id="GO:0008142">
    <property type="term" value="F:oxysterol binding"/>
    <property type="evidence" value="ECO:0007669"/>
    <property type="project" value="TreeGrafter"/>
</dbReference>
<dbReference type="InterPro" id="IPR018494">
    <property type="entry name" value="Oxysterol-bd_CS"/>
</dbReference>
<comment type="similarity">
    <text evidence="1 2">Belongs to the OSBP family.</text>
</comment>
<organism evidence="4 5">
    <name type="scientific">Yarrowia lipolytica</name>
    <name type="common">Candida lipolytica</name>
    <dbReference type="NCBI Taxonomy" id="4952"/>
    <lineage>
        <taxon>Eukaryota</taxon>
        <taxon>Fungi</taxon>
        <taxon>Dikarya</taxon>
        <taxon>Ascomycota</taxon>
        <taxon>Saccharomycotina</taxon>
        <taxon>Dipodascomycetes</taxon>
        <taxon>Dipodascales</taxon>
        <taxon>Dipodascales incertae sedis</taxon>
        <taxon>Yarrowia</taxon>
    </lineage>
</organism>
<evidence type="ECO:0000256" key="3">
    <source>
        <dbReference type="SAM" id="MobiDB-lite"/>
    </source>
</evidence>
<dbReference type="Gene3D" id="3.30.70.3490">
    <property type="match status" value="1"/>
</dbReference>
<dbReference type="VEuPathDB" id="FungiDB:YALI0_C11693g"/>
<dbReference type="Proteomes" id="UP000182444">
    <property type="component" value="Chromosome 1C"/>
</dbReference>
<dbReference type="GO" id="GO:0005829">
    <property type="term" value="C:cytosol"/>
    <property type="evidence" value="ECO:0007669"/>
    <property type="project" value="TreeGrafter"/>
</dbReference>
<dbReference type="eggNOG" id="KOG2210">
    <property type="taxonomic scope" value="Eukaryota"/>
</dbReference>
<reference evidence="4 5" key="1">
    <citation type="journal article" date="2016" name="PLoS ONE">
        <title>Sequence Assembly of Yarrowia lipolytica Strain W29/CLIB89 Shows Transposable Element Diversity.</title>
        <authorList>
            <person name="Magnan C."/>
            <person name="Yu J."/>
            <person name="Chang I."/>
            <person name="Jahn E."/>
            <person name="Kanomata Y."/>
            <person name="Wu J."/>
            <person name="Zeller M."/>
            <person name="Oakes M."/>
            <person name="Baldi P."/>
            <person name="Sandmeyer S."/>
        </authorList>
    </citation>
    <scope>NUCLEOTIDE SEQUENCE [LARGE SCALE GENOMIC DNA]</scope>
    <source>
        <strain evidence="5">CLIB89(W29)</strain>
    </source>
</reference>
<dbReference type="GO" id="GO:0120009">
    <property type="term" value="P:intermembrane lipid transfer"/>
    <property type="evidence" value="ECO:0007669"/>
    <property type="project" value="UniProtKB-ARBA"/>
</dbReference>
<dbReference type="PROSITE" id="PS01013">
    <property type="entry name" value="OSBP"/>
    <property type="match status" value="1"/>
</dbReference>
<evidence type="ECO:0000256" key="2">
    <source>
        <dbReference type="RuleBase" id="RU003844"/>
    </source>
</evidence>
<evidence type="ECO:0008006" key="6">
    <source>
        <dbReference type="Google" id="ProtNLM"/>
    </source>
</evidence>
<proteinExistence type="inferred from homology"/>
<dbReference type="GeneID" id="2909265"/>
<evidence type="ECO:0000256" key="1">
    <source>
        <dbReference type="ARBA" id="ARBA00008842"/>
    </source>
</evidence>
<gene>
    <name evidence="4" type="ORF">YALI1_C16378g</name>
</gene>
<dbReference type="RefSeq" id="XP_501734.3">
    <property type="nucleotide sequence ID" value="XM_501734.3"/>
</dbReference>